<organism evidence="1">
    <name type="scientific">Liquorilactobacillus capillatus</name>
    <dbReference type="NCBI Taxonomy" id="480931"/>
    <lineage>
        <taxon>Bacteria</taxon>
        <taxon>Bacillati</taxon>
        <taxon>Bacillota</taxon>
        <taxon>Bacilli</taxon>
        <taxon>Lactobacillales</taxon>
        <taxon>Lactobacillaceae</taxon>
        <taxon>Liquorilactobacillus</taxon>
    </lineage>
</organism>
<name>A0A0A7RKW3_9LACO</name>
<reference evidence="1" key="1">
    <citation type="journal article" date="2014" name="Appl. Environ. Microbiol.">
        <title>Detection and genomic characterization of motility in Lactobacillus curvatus: confirmation of motility in a species outside the Lactobacillus salivarius clade.</title>
        <authorList>
            <person name="Cousin F.J."/>
            <person name="Lynch S.M."/>
            <person name="Harris H.M."/>
            <person name="McCann A."/>
            <person name="Lynch D.B."/>
            <person name="Neville B.A."/>
            <person name="Irisawa T."/>
            <person name="Okada S."/>
            <person name="Endo A."/>
            <person name="O'Toole P.W."/>
        </authorList>
    </citation>
    <scope>NUCLEOTIDE SEQUENCE</scope>
    <source>
        <strain evidence="1">DSM 19910</strain>
    </source>
</reference>
<accession>A0A0A7RKW3</accession>
<protein>
    <submittedName>
        <fullName evidence="1">Proline dipeptidase</fullName>
    </submittedName>
</protein>
<proteinExistence type="predicted"/>
<evidence type="ECO:0000313" key="1">
    <source>
        <dbReference type="EMBL" id="AJA33858.1"/>
    </source>
</evidence>
<dbReference type="EMBL" id="KM886862">
    <property type="protein sequence ID" value="AJA33858.1"/>
    <property type="molecule type" value="Genomic_DNA"/>
</dbReference>
<dbReference type="AlphaFoldDB" id="A0A0A7RKW3"/>
<sequence>MLFENHCLNSNGIPHIEQLNYQIHHSLDAPKSICSNVVNETLAIAQTGTKVVDTYKLGMRIGAEGMSKHFSLENRTINAVWPAEYSYMPHSIPDVNSTIGSGPNIDVATFNIQGYAAECE</sequence>